<sequence length="80" mass="9227">MEKIQSCINADFLLKIGIENIEKKEINRVVIPFNVSCRHFFIACMKWNVNATTQILIMILVDNLVIQRNLVIIQAGQQNI</sequence>
<name>A0A9X6N0A3_BACTV</name>
<protein>
    <submittedName>
        <fullName evidence="1">Uncharacterized protein</fullName>
    </submittedName>
</protein>
<comment type="caution">
    <text evidence="1">The sequence shown here is derived from an EMBL/GenBank/DDBJ whole genome shotgun (WGS) entry which is preliminary data.</text>
</comment>
<dbReference type="Proteomes" id="UP000195160">
    <property type="component" value="Unassembled WGS sequence"/>
</dbReference>
<evidence type="ECO:0000313" key="1">
    <source>
        <dbReference type="EMBL" id="OUB91390.1"/>
    </source>
</evidence>
<proteinExistence type="predicted"/>
<accession>A0A9X6N0A3</accession>
<gene>
    <name evidence="1" type="ORF">BK784_24235</name>
</gene>
<organism evidence="1 2">
    <name type="scientific">Bacillus thuringiensis subsp. medellin</name>
    <dbReference type="NCBI Taxonomy" id="79672"/>
    <lineage>
        <taxon>Bacteria</taxon>
        <taxon>Bacillati</taxon>
        <taxon>Bacillota</taxon>
        <taxon>Bacilli</taxon>
        <taxon>Bacillales</taxon>
        <taxon>Bacillaceae</taxon>
        <taxon>Bacillus</taxon>
        <taxon>Bacillus cereus group</taxon>
    </lineage>
</organism>
<reference evidence="1 2" key="1">
    <citation type="submission" date="2016-10" db="EMBL/GenBank/DDBJ databases">
        <title>Comparative genomics of Bacillus thuringiensis reveals a path to pathogens against multiple invertebrate hosts.</title>
        <authorList>
            <person name="Zheng J."/>
            <person name="Gao Q."/>
            <person name="Liu H."/>
            <person name="Peng D."/>
            <person name="Ruan L."/>
            <person name="Sun M."/>
        </authorList>
    </citation>
    <scope>NUCLEOTIDE SEQUENCE [LARGE SCALE GENOMIC DNA]</scope>
    <source>
        <strain evidence="1">T30001</strain>
    </source>
</reference>
<dbReference type="EMBL" id="MOOV01000207">
    <property type="protein sequence ID" value="OUB91390.1"/>
    <property type="molecule type" value="Genomic_DNA"/>
</dbReference>
<dbReference type="AlphaFoldDB" id="A0A9X6N0A3"/>
<evidence type="ECO:0000313" key="2">
    <source>
        <dbReference type="Proteomes" id="UP000195160"/>
    </source>
</evidence>